<dbReference type="GO" id="GO:0008017">
    <property type="term" value="F:microtubule binding"/>
    <property type="evidence" value="ECO:0007669"/>
    <property type="project" value="InterPro"/>
</dbReference>
<feature type="domain" description="SET" evidence="1">
    <location>
        <begin position="584"/>
        <end position="727"/>
    </location>
</feature>
<dbReference type="AlphaFoldDB" id="A0A4R8R3Q7"/>
<dbReference type="InterPro" id="IPR001214">
    <property type="entry name" value="SET_dom"/>
</dbReference>
<dbReference type="InterPro" id="IPR036961">
    <property type="entry name" value="Kinesin_motor_dom_sf"/>
</dbReference>
<dbReference type="PROSITE" id="PS50280">
    <property type="entry name" value="SET"/>
    <property type="match status" value="1"/>
</dbReference>
<protein>
    <submittedName>
        <fullName evidence="2">SET domain-containing protein 5</fullName>
    </submittedName>
</protein>
<reference evidence="2 3" key="1">
    <citation type="submission" date="2018-12" db="EMBL/GenBank/DDBJ databases">
        <title>Genome sequence and assembly of Colletotrichum trifolii.</title>
        <authorList>
            <person name="Gan P."/>
            <person name="Shirasu K."/>
        </authorList>
    </citation>
    <scope>NUCLEOTIDE SEQUENCE [LARGE SCALE GENOMIC DNA]</scope>
    <source>
        <strain evidence="2 3">543-2</strain>
    </source>
</reference>
<dbReference type="PANTHER" id="PTHR47332">
    <property type="entry name" value="SET DOMAIN-CONTAINING PROTEIN 5"/>
    <property type="match status" value="1"/>
</dbReference>
<evidence type="ECO:0000259" key="1">
    <source>
        <dbReference type="PROSITE" id="PS50280"/>
    </source>
</evidence>
<dbReference type="InterPro" id="IPR046341">
    <property type="entry name" value="SET_dom_sf"/>
</dbReference>
<dbReference type="InterPro" id="IPR053185">
    <property type="entry name" value="SET_domain_protein"/>
</dbReference>
<dbReference type="GO" id="GO:0007018">
    <property type="term" value="P:microtubule-based movement"/>
    <property type="evidence" value="ECO:0007669"/>
    <property type="project" value="InterPro"/>
</dbReference>
<dbReference type="Gene3D" id="3.40.850.10">
    <property type="entry name" value="Kinesin motor domain"/>
    <property type="match status" value="1"/>
</dbReference>
<dbReference type="Pfam" id="PF00856">
    <property type="entry name" value="SET"/>
    <property type="match status" value="1"/>
</dbReference>
<dbReference type="EMBL" id="RYZW01000103">
    <property type="protein sequence ID" value="TDZ47667.1"/>
    <property type="molecule type" value="Genomic_DNA"/>
</dbReference>
<accession>A0A4R8R3Q7</accession>
<dbReference type="InterPro" id="IPR001752">
    <property type="entry name" value="Kinesin_motor_dom"/>
</dbReference>
<comment type="caution">
    <text evidence="2">The sequence shown here is derived from an EMBL/GenBank/DDBJ whole genome shotgun (WGS) entry which is preliminary data.</text>
</comment>
<name>A0A4R8R3Q7_COLTR</name>
<dbReference type="CDD" id="cd20071">
    <property type="entry name" value="SET_SMYD"/>
    <property type="match status" value="1"/>
</dbReference>
<dbReference type="STRING" id="5466.A0A4R8R3Q7"/>
<keyword evidence="3" id="KW-1185">Reference proteome</keyword>
<dbReference type="PANTHER" id="PTHR47332:SF4">
    <property type="entry name" value="SET DOMAIN-CONTAINING PROTEIN 5"/>
    <property type="match status" value="1"/>
</dbReference>
<dbReference type="InterPro" id="IPR027417">
    <property type="entry name" value="P-loop_NTPase"/>
</dbReference>
<dbReference type="Gene3D" id="2.170.270.10">
    <property type="entry name" value="SET domain"/>
    <property type="match status" value="1"/>
</dbReference>
<dbReference type="SMART" id="SM00317">
    <property type="entry name" value="SET"/>
    <property type="match status" value="1"/>
</dbReference>
<evidence type="ECO:0000313" key="2">
    <source>
        <dbReference type="EMBL" id="TDZ47667.1"/>
    </source>
</evidence>
<proteinExistence type="predicted"/>
<evidence type="ECO:0000313" key="3">
    <source>
        <dbReference type="Proteomes" id="UP000295703"/>
    </source>
</evidence>
<organism evidence="2 3">
    <name type="scientific">Colletotrichum trifolii</name>
    <dbReference type="NCBI Taxonomy" id="5466"/>
    <lineage>
        <taxon>Eukaryota</taxon>
        <taxon>Fungi</taxon>
        <taxon>Dikarya</taxon>
        <taxon>Ascomycota</taxon>
        <taxon>Pezizomycotina</taxon>
        <taxon>Sordariomycetes</taxon>
        <taxon>Hypocreomycetidae</taxon>
        <taxon>Glomerellales</taxon>
        <taxon>Glomerellaceae</taxon>
        <taxon>Colletotrichum</taxon>
        <taxon>Colletotrichum orbiculare species complex</taxon>
    </lineage>
</organism>
<dbReference type="GO" id="GO:0003777">
    <property type="term" value="F:microtubule motor activity"/>
    <property type="evidence" value="ECO:0007669"/>
    <property type="project" value="InterPro"/>
</dbReference>
<gene>
    <name evidence="2" type="primary">set5-7</name>
    <name evidence="2" type="ORF">CTRI78_v008491</name>
</gene>
<dbReference type="SUPFAM" id="SSF52540">
    <property type="entry name" value="P-loop containing nucleoside triphosphate hydrolases"/>
    <property type="match status" value="1"/>
</dbReference>
<dbReference type="GO" id="GO:0005524">
    <property type="term" value="F:ATP binding"/>
    <property type="evidence" value="ECO:0007669"/>
    <property type="project" value="InterPro"/>
</dbReference>
<sequence length="898" mass="98786">MDEYHIKHSAWYQASVEAFAVKAAREDRATSEALNAVSNPDMVVAARLRPVLDDELAAGFIRAVFPRVSGNGAVDLHELAGQAALGSANHTPERMKEAREINTSLSVLKDCIRGRATVDAASLTMKPKKPTQIPFRQSSLTKMLKHVFDPASRPRCKTIVMACVNPSLPDRGSGKEYSQAFDPTVPSTWSNEQLKTWIDNNSGSPPISGRLLAPSPTFSMRLQGLNMVLIMCPQAHAGSSARDLSGNPVLGPRADDNSQGKYLCAMIVPGFMTDSYELSPWRQVVVGVDQMEAEVLLEYDAATSRHKEGCKVLQARKLLLRAATFAEAIVVRIRKNAYPLSIASVQHKTETVVDLATEDGNVSRESNLKPMATNLEAFQGHPELLKSVCLHAAGAESMLYLYNVIQETVADTCSVISEVAVFPNTKKLRINSPLKTTSHHVYKAATKHGELWAMDVTGAQHGHSESLLPWSVYNTERCLKVDMGSELGTLRNRPEHSLGAFPTQKPIDKGHIQLLIAHELDLRIHELAAENGGHLEALLKGPSAPFQSATTRFLDQLEARVRAVVDNSSLPTEFSTMTFESPKKPYCIRSTPGKGMGVFATRRIPRGTRILSESPVFKLPRFSTSLAAVKAGINQSVRRLKDAQRESFYALHNAHGNSESSALGITMTNALPLGADATEGGIFLEASRINHSCKQNAQNTWNENLDQITIHALKDIEEGEEVTISYMGELGDYATRQAHLTASFHFSCICECCSLPEAERAASDERLDRMSRIDSLLGDGYGIVGSPLTHLRHAREMKGLMEQEGILDARVARLYYDAFQIAVANGDQARAKVFAGRAHAERLVIEGEDSPETARVKQYVERPASHRLFGTTMKWKQHVAEIPQGLGEKEFEKWLWKS</sequence>
<dbReference type="Proteomes" id="UP000295703">
    <property type="component" value="Unassembled WGS sequence"/>
</dbReference>
<dbReference type="SUPFAM" id="SSF82199">
    <property type="entry name" value="SET domain"/>
    <property type="match status" value="1"/>
</dbReference>
<dbReference type="Pfam" id="PF00225">
    <property type="entry name" value="Kinesin"/>
    <property type="match status" value="1"/>
</dbReference>